<comment type="caution">
    <text evidence="2">The sequence shown here is derived from an EMBL/GenBank/DDBJ whole genome shotgun (WGS) entry which is preliminary data.</text>
</comment>
<evidence type="ECO:0000313" key="3">
    <source>
        <dbReference type="Proteomes" id="UP000318288"/>
    </source>
</evidence>
<dbReference type="RefSeq" id="WP_146455585.1">
    <property type="nucleotide sequence ID" value="NZ_SJPW01000002.1"/>
</dbReference>
<dbReference type="EMBL" id="SJPW01000002">
    <property type="protein sequence ID" value="TWU58582.1"/>
    <property type="molecule type" value="Genomic_DNA"/>
</dbReference>
<dbReference type="SMART" id="SM00028">
    <property type="entry name" value="TPR"/>
    <property type="match status" value="1"/>
</dbReference>
<name>A0A5C6FCY1_9BACT</name>
<gene>
    <name evidence="2" type="ORF">Poly51_13610</name>
</gene>
<protein>
    <submittedName>
        <fullName evidence="2">Tetratricopeptide repeat protein</fullName>
    </submittedName>
</protein>
<dbReference type="AlphaFoldDB" id="A0A5C6FCY1"/>
<dbReference type="InterPro" id="IPR011990">
    <property type="entry name" value="TPR-like_helical_dom_sf"/>
</dbReference>
<dbReference type="OrthoDB" id="9807628at2"/>
<proteinExistence type="predicted"/>
<keyword evidence="3" id="KW-1185">Reference proteome</keyword>
<dbReference type="PROSITE" id="PS50293">
    <property type="entry name" value="TPR_REGION"/>
    <property type="match status" value="1"/>
</dbReference>
<accession>A0A5C6FCY1</accession>
<sequence>MKPIPFAKRVSLAVILFACMIAFRQGRNFWILPDQRGQRLYDAGDFQEAAIAFSDPFRRAASLAEARDFKAAAGVYATLPGPEAAFNHGNALVMQGDYETAIRRYDRALELRPDWTAAIENRQIAALRAERMKDEPGVGTEGELGADEIVFDLDNNKNAQAGEEDAESGEASDDEVRLAWLRQVQTTPRDFLKSKFAYQQAMRSRTENAQEHAPESEQ</sequence>
<dbReference type="InterPro" id="IPR019734">
    <property type="entry name" value="TPR_rpt"/>
</dbReference>
<keyword evidence="1" id="KW-0802">TPR repeat</keyword>
<evidence type="ECO:0000256" key="1">
    <source>
        <dbReference type="PROSITE-ProRule" id="PRU00339"/>
    </source>
</evidence>
<dbReference type="PROSITE" id="PS50005">
    <property type="entry name" value="TPR"/>
    <property type="match status" value="1"/>
</dbReference>
<organism evidence="2 3">
    <name type="scientific">Rubripirellula tenax</name>
    <dbReference type="NCBI Taxonomy" id="2528015"/>
    <lineage>
        <taxon>Bacteria</taxon>
        <taxon>Pseudomonadati</taxon>
        <taxon>Planctomycetota</taxon>
        <taxon>Planctomycetia</taxon>
        <taxon>Pirellulales</taxon>
        <taxon>Pirellulaceae</taxon>
        <taxon>Rubripirellula</taxon>
    </lineage>
</organism>
<feature type="repeat" description="TPR" evidence="1">
    <location>
        <begin position="82"/>
        <end position="115"/>
    </location>
</feature>
<dbReference type="SUPFAM" id="SSF48452">
    <property type="entry name" value="TPR-like"/>
    <property type="match status" value="1"/>
</dbReference>
<dbReference type="Gene3D" id="1.25.40.10">
    <property type="entry name" value="Tetratricopeptide repeat domain"/>
    <property type="match status" value="1"/>
</dbReference>
<dbReference type="Pfam" id="PF13414">
    <property type="entry name" value="TPR_11"/>
    <property type="match status" value="1"/>
</dbReference>
<reference evidence="2 3" key="1">
    <citation type="submission" date="2019-02" db="EMBL/GenBank/DDBJ databases">
        <title>Deep-cultivation of Planctomycetes and their phenomic and genomic characterization uncovers novel biology.</title>
        <authorList>
            <person name="Wiegand S."/>
            <person name="Jogler M."/>
            <person name="Boedeker C."/>
            <person name="Pinto D."/>
            <person name="Vollmers J."/>
            <person name="Rivas-Marin E."/>
            <person name="Kohn T."/>
            <person name="Peeters S.H."/>
            <person name="Heuer A."/>
            <person name="Rast P."/>
            <person name="Oberbeckmann S."/>
            <person name="Bunk B."/>
            <person name="Jeske O."/>
            <person name="Meyerdierks A."/>
            <person name="Storesund J.E."/>
            <person name="Kallscheuer N."/>
            <person name="Luecker S."/>
            <person name="Lage O.M."/>
            <person name="Pohl T."/>
            <person name="Merkel B.J."/>
            <person name="Hornburger P."/>
            <person name="Mueller R.-W."/>
            <person name="Bruemmer F."/>
            <person name="Labrenz M."/>
            <person name="Spormann A.M."/>
            <person name="Op Den Camp H."/>
            <person name="Overmann J."/>
            <person name="Amann R."/>
            <person name="Jetten M.S.M."/>
            <person name="Mascher T."/>
            <person name="Medema M.H."/>
            <person name="Devos D.P."/>
            <person name="Kaster A.-K."/>
            <person name="Ovreas L."/>
            <person name="Rohde M."/>
            <person name="Galperin M.Y."/>
            <person name="Jogler C."/>
        </authorList>
    </citation>
    <scope>NUCLEOTIDE SEQUENCE [LARGE SCALE GENOMIC DNA]</scope>
    <source>
        <strain evidence="2 3">Poly51</strain>
    </source>
</reference>
<dbReference type="Proteomes" id="UP000318288">
    <property type="component" value="Unassembled WGS sequence"/>
</dbReference>
<evidence type="ECO:0000313" key="2">
    <source>
        <dbReference type="EMBL" id="TWU58582.1"/>
    </source>
</evidence>